<sequence>MINTEVSKKEKVIATAIKLIVANGFNKVSTAGISNISGVATGTMFHHFSSKDDIIITAYKTVKRSFIAQTANHQNENNVKEDLQSMWIDLIEWSLIHQDEFRYMQQFLNSPYYSKEVMSQDDTWTSLLAWWKAAIKTGQIKDIPVEFLIKMFSSVLYSTIDFLITYPEKKEEYLKCSFSMCWDMVGVDQ</sequence>
<reference evidence="4 5" key="1">
    <citation type="submission" date="2016-10" db="EMBL/GenBank/DDBJ databases">
        <authorList>
            <person name="de Groot N.N."/>
        </authorList>
    </citation>
    <scope>NUCLEOTIDE SEQUENCE [LARGE SCALE GENOMIC DNA]</scope>
    <source>
        <strain evidence="4 5">MP1X4</strain>
    </source>
</reference>
<evidence type="ECO:0000313" key="4">
    <source>
        <dbReference type="EMBL" id="SDT68500.1"/>
    </source>
</evidence>
<dbReference type="AlphaFoldDB" id="A0A1H2CDA1"/>
<dbReference type="InterPro" id="IPR009057">
    <property type="entry name" value="Homeodomain-like_sf"/>
</dbReference>
<dbReference type="PANTHER" id="PTHR43479">
    <property type="entry name" value="ACREF/ENVCD OPERON REPRESSOR-RELATED"/>
    <property type="match status" value="1"/>
</dbReference>
<protein>
    <submittedName>
        <fullName evidence="4">Transcriptional regulator, TetR family</fullName>
    </submittedName>
</protein>
<dbReference type="STRING" id="652787.SAMN05216490_4914"/>
<dbReference type="InterPro" id="IPR001647">
    <property type="entry name" value="HTH_TetR"/>
</dbReference>
<organism evidence="4 5">
    <name type="scientific">Mucilaginibacter mallensis</name>
    <dbReference type="NCBI Taxonomy" id="652787"/>
    <lineage>
        <taxon>Bacteria</taxon>
        <taxon>Pseudomonadati</taxon>
        <taxon>Bacteroidota</taxon>
        <taxon>Sphingobacteriia</taxon>
        <taxon>Sphingobacteriales</taxon>
        <taxon>Sphingobacteriaceae</taxon>
        <taxon>Mucilaginibacter</taxon>
    </lineage>
</organism>
<dbReference type="PROSITE" id="PS50977">
    <property type="entry name" value="HTH_TETR_2"/>
    <property type="match status" value="1"/>
</dbReference>
<evidence type="ECO:0000256" key="1">
    <source>
        <dbReference type="ARBA" id="ARBA00023125"/>
    </source>
</evidence>
<keyword evidence="5" id="KW-1185">Reference proteome</keyword>
<dbReference type="RefSeq" id="WP_091379593.1">
    <property type="nucleotide sequence ID" value="NZ_LT629740.1"/>
</dbReference>
<dbReference type="PANTHER" id="PTHR43479:SF11">
    <property type="entry name" value="ACREF_ENVCD OPERON REPRESSOR-RELATED"/>
    <property type="match status" value="1"/>
</dbReference>
<dbReference type="SUPFAM" id="SSF46689">
    <property type="entry name" value="Homeodomain-like"/>
    <property type="match status" value="1"/>
</dbReference>
<dbReference type="Pfam" id="PF00440">
    <property type="entry name" value="TetR_N"/>
    <property type="match status" value="1"/>
</dbReference>
<proteinExistence type="predicted"/>
<feature type="domain" description="HTH tetR-type" evidence="3">
    <location>
        <begin position="6"/>
        <end position="66"/>
    </location>
</feature>
<dbReference type="OrthoDB" id="6430772at2"/>
<name>A0A1H2CDA1_MUCMA</name>
<gene>
    <name evidence="4" type="ORF">SAMN05216490_4914</name>
</gene>
<dbReference type="InterPro" id="IPR050624">
    <property type="entry name" value="HTH-type_Tx_Regulator"/>
</dbReference>
<dbReference type="InterPro" id="IPR023772">
    <property type="entry name" value="DNA-bd_HTH_TetR-type_CS"/>
</dbReference>
<dbReference type="GO" id="GO:0003677">
    <property type="term" value="F:DNA binding"/>
    <property type="evidence" value="ECO:0007669"/>
    <property type="project" value="UniProtKB-UniRule"/>
</dbReference>
<keyword evidence="1 2" id="KW-0238">DNA-binding</keyword>
<evidence type="ECO:0000313" key="5">
    <source>
        <dbReference type="Proteomes" id="UP000199679"/>
    </source>
</evidence>
<dbReference type="Proteomes" id="UP000199679">
    <property type="component" value="Chromosome I"/>
</dbReference>
<evidence type="ECO:0000256" key="2">
    <source>
        <dbReference type="PROSITE-ProRule" id="PRU00335"/>
    </source>
</evidence>
<dbReference type="PROSITE" id="PS01081">
    <property type="entry name" value="HTH_TETR_1"/>
    <property type="match status" value="1"/>
</dbReference>
<feature type="DNA-binding region" description="H-T-H motif" evidence="2">
    <location>
        <begin position="29"/>
        <end position="48"/>
    </location>
</feature>
<dbReference type="Gene3D" id="1.10.357.10">
    <property type="entry name" value="Tetracycline Repressor, domain 2"/>
    <property type="match status" value="1"/>
</dbReference>
<accession>A0A1H2CDA1</accession>
<dbReference type="PRINTS" id="PR00455">
    <property type="entry name" value="HTHTETR"/>
</dbReference>
<dbReference type="EMBL" id="LT629740">
    <property type="protein sequence ID" value="SDT68500.1"/>
    <property type="molecule type" value="Genomic_DNA"/>
</dbReference>
<evidence type="ECO:0000259" key="3">
    <source>
        <dbReference type="PROSITE" id="PS50977"/>
    </source>
</evidence>